<dbReference type="KEGG" id="ome:OLMES_2693"/>
<dbReference type="PANTHER" id="PTHR30055">
    <property type="entry name" value="HTH-TYPE TRANSCRIPTIONAL REGULATOR RUTR"/>
    <property type="match status" value="1"/>
</dbReference>
<keyword evidence="2 4" id="KW-0238">DNA-binding</keyword>
<gene>
    <name evidence="6" type="ORF">OLMES_2693</name>
</gene>
<evidence type="ECO:0000313" key="6">
    <source>
        <dbReference type="EMBL" id="ARU56743.1"/>
    </source>
</evidence>
<dbReference type="Proteomes" id="UP000196027">
    <property type="component" value="Chromosome"/>
</dbReference>
<dbReference type="PROSITE" id="PS01081">
    <property type="entry name" value="HTH_TETR_1"/>
    <property type="match status" value="1"/>
</dbReference>
<sequence length="201" mass="22967">MARVPRQNRSKATVDAIIQAALMVLAKEGPNAATTRQIADLAGIGVGSLYEYFDNKEAIFEAAAKRFVDDTVAMIQPLAPRLVRMEIRDLIHELLYNFRDFLEKNDQLYLRCARHAFTIDMAVYQEPINRVLMDLFMQYLLYHPELTKLKNIPAAIYCYINGSVYTVVKHLSEENSIISFEELVTALADMLHSYTTTELVK</sequence>
<dbReference type="InterPro" id="IPR001647">
    <property type="entry name" value="HTH_TetR"/>
</dbReference>
<dbReference type="PRINTS" id="PR00455">
    <property type="entry name" value="HTHTETR"/>
</dbReference>
<dbReference type="GO" id="GO:0000976">
    <property type="term" value="F:transcription cis-regulatory region binding"/>
    <property type="evidence" value="ECO:0007669"/>
    <property type="project" value="TreeGrafter"/>
</dbReference>
<dbReference type="SUPFAM" id="SSF46689">
    <property type="entry name" value="Homeodomain-like"/>
    <property type="match status" value="1"/>
</dbReference>
<evidence type="ECO:0000256" key="4">
    <source>
        <dbReference type="PROSITE-ProRule" id="PRU00335"/>
    </source>
</evidence>
<dbReference type="Pfam" id="PF00440">
    <property type="entry name" value="TetR_N"/>
    <property type="match status" value="1"/>
</dbReference>
<dbReference type="InterPro" id="IPR023772">
    <property type="entry name" value="DNA-bd_HTH_TetR-type_CS"/>
</dbReference>
<dbReference type="EMBL" id="CP021425">
    <property type="protein sequence ID" value="ARU56743.1"/>
    <property type="molecule type" value="Genomic_DNA"/>
</dbReference>
<evidence type="ECO:0000256" key="3">
    <source>
        <dbReference type="ARBA" id="ARBA00023163"/>
    </source>
</evidence>
<dbReference type="OrthoDB" id="9816320at2"/>
<keyword evidence="3" id="KW-0804">Transcription</keyword>
<proteinExistence type="predicted"/>
<dbReference type="Gene3D" id="1.10.357.10">
    <property type="entry name" value="Tetracycline Repressor, domain 2"/>
    <property type="match status" value="1"/>
</dbReference>
<organism evidence="6 7">
    <name type="scientific">Oleiphilus messinensis</name>
    <dbReference type="NCBI Taxonomy" id="141451"/>
    <lineage>
        <taxon>Bacteria</taxon>
        <taxon>Pseudomonadati</taxon>
        <taxon>Pseudomonadota</taxon>
        <taxon>Gammaproteobacteria</taxon>
        <taxon>Oceanospirillales</taxon>
        <taxon>Oleiphilaceae</taxon>
        <taxon>Oleiphilus</taxon>
    </lineage>
</organism>
<dbReference type="InterPro" id="IPR050109">
    <property type="entry name" value="HTH-type_TetR-like_transc_reg"/>
</dbReference>
<dbReference type="RefSeq" id="WP_087461706.1">
    <property type="nucleotide sequence ID" value="NZ_CP021425.1"/>
</dbReference>
<evidence type="ECO:0000256" key="1">
    <source>
        <dbReference type="ARBA" id="ARBA00023015"/>
    </source>
</evidence>
<reference evidence="6 7" key="1">
    <citation type="submission" date="2017-05" db="EMBL/GenBank/DDBJ databases">
        <title>Genomic insights into alkan degradation activity of Oleiphilus messinensis.</title>
        <authorList>
            <person name="Kozyavkin S.A."/>
            <person name="Slesarev A.I."/>
            <person name="Golyshin P.N."/>
            <person name="Korzhenkov A."/>
            <person name="Golyshina O.N."/>
            <person name="Toshchakov S.V."/>
        </authorList>
    </citation>
    <scope>NUCLEOTIDE SEQUENCE [LARGE SCALE GENOMIC DNA]</scope>
    <source>
        <strain evidence="6 7">ME102</strain>
    </source>
</reference>
<keyword evidence="1" id="KW-0805">Transcription regulation</keyword>
<evidence type="ECO:0000256" key="2">
    <source>
        <dbReference type="ARBA" id="ARBA00023125"/>
    </source>
</evidence>
<protein>
    <submittedName>
        <fullName evidence="6">Transcriptional regulator, TetR family protein</fullName>
    </submittedName>
</protein>
<name>A0A1Y0IBH5_9GAMM</name>
<accession>A0A1Y0IBH5</accession>
<feature type="DNA-binding region" description="H-T-H motif" evidence="4">
    <location>
        <begin position="34"/>
        <end position="53"/>
    </location>
</feature>
<dbReference type="InterPro" id="IPR009057">
    <property type="entry name" value="Homeodomain-like_sf"/>
</dbReference>
<keyword evidence="7" id="KW-1185">Reference proteome</keyword>
<dbReference type="GO" id="GO:0003700">
    <property type="term" value="F:DNA-binding transcription factor activity"/>
    <property type="evidence" value="ECO:0007669"/>
    <property type="project" value="TreeGrafter"/>
</dbReference>
<dbReference type="AlphaFoldDB" id="A0A1Y0IBH5"/>
<evidence type="ECO:0000259" key="5">
    <source>
        <dbReference type="PROSITE" id="PS50977"/>
    </source>
</evidence>
<dbReference type="PANTHER" id="PTHR30055:SF234">
    <property type="entry name" value="HTH-TYPE TRANSCRIPTIONAL REGULATOR BETI"/>
    <property type="match status" value="1"/>
</dbReference>
<dbReference type="PROSITE" id="PS50977">
    <property type="entry name" value="HTH_TETR_2"/>
    <property type="match status" value="1"/>
</dbReference>
<feature type="domain" description="HTH tetR-type" evidence="5">
    <location>
        <begin position="11"/>
        <end position="71"/>
    </location>
</feature>
<evidence type="ECO:0000313" key="7">
    <source>
        <dbReference type="Proteomes" id="UP000196027"/>
    </source>
</evidence>